<dbReference type="PANTHER" id="PTHR11409">
    <property type="entry name" value="ADENOSINE DEAMINASE"/>
    <property type="match status" value="1"/>
</dbReference>
<dbReference type="GO" id="GO:0006154">
    <property type="term" value="P:adenosine catabolic process"/>
    <property type="evidence" value="ECO:0007669"/>
    <property type="project" value="TreeGrafter"/>
</dbReference>
<dbReference type="GO" id="GO:0043103">
    <property type="term" value="P:hypoxanthine salvage"/>
    <property type="evidence" value="ECO:0007669"/>
    <property type="project" value="TreeGrafter"/>
</dbReference>
<keyword evidence="2" id="KW-1185">Reference proteome</keyword>
<dbReference type="GO" id="GO:0004000">
    <property type="term" value="F:adenosine deaminase activity"/>
    <property type="evidence" value="ECO:0007669"/>
    <property type="project" value="TreeGrafter"/>
</dbReference>
<dbReference type="PANTHER" id="PTHR11409:SF43">
    <property type="entry name" value="ADENOSINE DEAMINASE"/>
    <property type="match status" value="1"/>
</dbReference>
<reference evidence="1 2" key="1">
    <citation type="submission" date="2019-07" db="EMBL/GenBank/DDBJ databases">
        <title>Whole genome shotgun sequence of Chryseobacterium hagamense NBRC 105253.</title>
        <authorList>
            <person name="Hosoyama A."/>
            <person name="Uohara A."/>
            <person name="Ohji S."/>
            <person name="Ichikawa N."/>
        </authorList>
    </citation>
    <scope>NUCLEOTIDE SEQUENCE [LARGE SCALE GENOMIC DNA]</scope>
    <source>
        <strain evidence="1 2">NBRC 105253</strain>
    </source>
</reference>
<evidence type="ECO:0000313" key="2">
    <source>
        <dbReference type="Proteomes" id="UP000321863"/>
    </source>
</evidence>
<comment type="caution">
    <text evidence="1">The sequence shown here is derived from an EMBL/GenBank/DDBJ whole genome shotgun (WGS) entry which is preliminary data.</text>
</comment>
<dbReference type="EMBL" id="BJYJ01000025">
    <property type="protein sequence ID" value="GEN77510.1"/>
    <property type="molecule type" value="Genomic_DNA"/>
</dbReference>
<gene>
    <name evidence="1" type="ORF">CHA01nite_32500</name>
</gene>
<dbReference type="SUPFAM" id="SSF51556">
    <property type="entry name" value="Metallo-dependent hydrolases"/>
    <property type="match status" value="1"/>
</dbReference>
<dbReference type="Proteomes" id="UP000321863">
    <property type="component" value="Unassembled WGS sequence"/>
</dbReference>
<proteinExistence type="predicted"/>
<dbReference type="AlphaFoldDB" id="A0A511YQN9"/>
<dbReference type="InterPro" id="IPR006330">
    <property type="entry name" value="Ado/ade_deaminase"/>
</dbReference>
<name>A0A511YQN9_9FLAO</name>
<sequence>MDNESLSQYMVGNDVSFEDIKRRLFLLSRSQNRLIPDHLYRLYQEKAFENVFNFSDIFLIGVKQLSENHLEVKDKRVYVKEEMQNSWQELLTYIPPLFLQSLIMYNEYIKVENKDLFFFKDLIFPNTKYTSIPSAKITQLEHLLNDNKGFHDLHMHLNGSLETDQIWQDYLSHPTLIYRDLKKSFSNSKVKEQIEQESSLLEPLIYINLLKDAQKIRHILYEYIFNPDSLKNDKNFRTNNINKLLSNQVAGYRHPFLDQISSDWDTPYLMSVESYMYVLILEKIMKSPNEVITKLLHYYLLILGLTNRLLVQQTHQNGFEQFQKNTLNGLREQSEKSYSRRYLQMHGNESKFLSFLEGRFSPKVTQLELITQIEAIYKGWNKMIKTLNLSLSENHLPQLKLIAHFIKKIDAKPNPYIRHKALRLEVAKKGRNISSLLKNYPKYKSKLIGIDAASSEFDAPPEVFAPTYRALRRKGIKHFTYHAGEDFYHILDGLRSIYEAIIFCNLTKTDRIGHATAAGISIKLWSEIIGKSILIKQGIHLDNLIFAYHLIVKSNAVQLQRLIPQIINEVNNLSFNIYNEYYPILILEQAWLMRECCPLHCFNEKNYLQAQGIFDDIENNWFLNRKIIKGYNSITNDKIIELYQKYHNMSIRKNYDKVISIDPFEMFDYNQLEILQLEILKFMTIHEIVIETLPTSNVRIGFHKNYSTYHLLNWINWNEQGYSIPPIVLGSDDTGIFATNIYNEFANLYCSLINDHKLSQSKAMKFIKKIDENSKIYKFK</sequence>
<dbReference type="GO" id="GO:0005829">
    <property type="term" value="C:cytosol"/>
    <property type="evidence" value="ECO:0007669"/>
    <property type="project" value="TreeGrafter"/>
</dbReference>
<evidence type="ECO:0000313" key="1">
    <source>
        <dbReference type="EMBL" id="GEN77510.1"/>
    </source>
</evidence>
<dbReference type="InterPro" id="IPR032466">
    <property type="entry name" value="Metal_Hydrolase"/>
</dbReference>
<dbReference type="GO" id="GO:0046103">
    <property type="term" value="P:inosine biosynthetic process"/>
    <property type="evidence" value="ECO:0007669"/>
    <property type="project" value="TreeGrafter"/>
</dbReference>
<evidence type="ECO:0008006" key="3">
    <source>
        <dbReference type="Google" id="ProtNLM"/>
    </source>
</evidence>
<accession>A0A511YQN9</accession>
<protein>
    <recommendedName>
        <fullName evidence="3">Adenosine deaminase domain-containing protein</fullName>
    </recommendedName>
</protein>
<dbReference type="Gene3D" id="3.20.20.140">
    <property type="entry name" value="Metal-dependent hydrolases"/>
    <property type="match status" value="2"/>
</dbReference>
<organism evidence="1 2">
    <name type="scientific">Chryseobacterium hagamense</name>
    <dbReference type="NCBI Taxonomy" id="395935"/>
    <lineage>
        <taxon>Bacteria</taxon>
        <taxon>Pseudomonadati</taxon>
        <taxon>Bacteroidota</taxon>
        <taxon>Flavobacteriia</taxon>
        <taxon>Flavobacteriales</taxon>
        <taxon>Weeksellaceae</taxon>
        <taxon>Chryseobacterium group</taxon>
        <taxon>Chryseobacterium</taxon>
    </lineage>
</organism>